<proteinExistence type="predicted"/>
<dbReference type="Pfam" id="PF01943">
    <property type="entry name" value="Polysacc_synt"/>
    <property type="match status" value="1"/>
</dbReference>
<evidence type="ECO:0000256" key="2">
    <source>
        <dbReference type="ARBA" id="ARBA00022475"/>
    </source>
</evidence>
<dbReference type="EMBL" id="CR626927">
    <property type="protein sequence ID" value="CAH08298.1"/>
    <property type="molecule type" value="Genomic_DNA"/>
</dbReference>
<dbReference type="GO" id="GO:0005886">
    <property type="term" value="C:plasma membrane"/>
    <property type="evidence" value="ECO:0007669"/>
    <property type="project" value="UniProtKB-SubCell"/>
</dbReference>
<dbReference type="Proteomes" id="UP000006731">
    <property type="component" value="Chromosome"/>
</dbReference>
<comment type="subcellular location">
    <subcellularLocation>
        <location evidence="1">Cell membrane</location>
        <topology evidence="1">Multi-pass membrane protein</topology>
    </subcellularLocation>
</comment>
<dbReference type="AlphaFoldDB" id="Q5LC68"/>
<evidence type="ECO:0000313" key="6">
    <source>
        <dbReference type="EMBL" id="CAH08298.1"/>
    </source>
</evidence>
<dbReference type="GeneID" id="60366871"/>
<keyword evidence="3" id="KW-0812">Transmembrane</keyword>
<dbReference type="PANTHER" id="PTHR30250">
    <property type="entry name" value="PST FAMILY PREDICTED COLANIC ACID TRANSPORTER"/>
    <property type="match status" value="1"/>
</dbReference>
<dbReference type="DNASU" id="3287349"/>
<dbReference type="InterPro" id="IPR002797">
    <property type="entry name" value="Polysacc_synth"/>
</dbReference>
<keyword evidence="5" id="KW-0472">Membrane</keyword>
<dbReference type="InterPro" id="IPR050833">
    <property type="entry name" value="Poly_Biosynth_Transport"/>
</dbReference>
<evidence type="ECO:0000256" key="5">
    <source>
        <dbReference type="ARBA" id="ARBA00023136"/>
    </source>
</evidence>
<evidence type="ECO:0000256" key="1">
    <source>
        <dbReference type="ARBA" id="ARBA00004651"/>
    </source>
</evidence>
<dbReference type="eggNOG" id="COG2244">
    <property type="taxonomic scope" value="Bacteria"/>
</dbReference>
<gene>
    <name evidence="6" type="ORF">BF9343_2517</name>
</gene>
<evidence type="ECO:0000256" key="3">
    <source>
        <dbReference type="ARBA" id="ARBA00022692"/>
    </source>
</evidence>
<accession>Q5LC68</accession>
<keyword evidence="7" id="KW-1185">Reference proteome</keyword>
<keyword evidence="4" id="KW-1133">Transmembrane helix</keyword>
<accession>A0A380YZV2</accession>
<sequence>MIIQKIKQFFVGSERTIKAKKNIIASLLVKMLSIIISLLLVPVTLNYLNSYEYGVWLTLSSILVWINYFDIGLGNGLRNRLTEALAIGDYEKGRIYISTTFAILLILMLTIYLLYAFLQHFISWKSILNISTNHAFTDLNYLVLIVFAFFCISFVLKFVGIIYLAKQQPVINDLFGAIANLMSLIVIYILTLVTDGNLTYVAIVFSSAPAVVYLLAYPFTFYYKYPNLAPKISAINFHYAKGLLGLGFQFFIIQVSCLLMFATSNILIAQLCGPEEVTPYNIAYKYFSVITMGFTIVITPFWSAVTDALIKEDFLWIRKGIINMLKVWLFFLLCSLVMLFVASWVYSFWVNMSIPFYLSLLLFVYISIFNWNNMFAYFVNGMGKIRLQLYCSVISGGIFIPLAILLGQLWGLVGIIGSMCFSLLVSAVLMPIQLKLLLAKSATGIWNK</sequence>
<dbReference type="PANTHER" id="PTHR30250:SF11">
    <property type="entry name" value="O-ANTIGEN TRANSPORTER-RELATED"/>
    <property type="match status" value="1"/>
</dbReference>
<evidence type="ECO:0000256" key="4">
    <source>
        <dbReference type="ARBA" id="ARBA00022989"/>
    </source>
</evidence>
<dbReference type="KEGG" id="bfs:BF9343_2517"/>
<name>Q5LC68_BACFN</name>
<evidence type="ECO:0000313" key="7">
    <source>
        <dbReference type="Proteomes" id="UP000006731"/>
    </source>
</evidence>
<organism evidence="6 7">
    <name type="scientific">Bacteroides fragilis (strain ATCC 25285 / DSM 2151 / CCUG 4856 / JCM 11019 / LMG 10263 / NCTC 9343 / Onslow / VPI 2553 / EN-2)</name>
    <dbReference type="NCBI Taxonomy" id="272559"/>
    <lineage>
        <taxon>Bacteria</taxon>
        <taxon>Pseudomonadati</taxon>
        <taxon>Bacteroidota</taxon>
        <taxon>Bacteroidia</taxon>
        <taxon>Bacteroidales</taxon>
        <taxon>Bacteroidaceae</taxon>
        <taxon>Bacteroides</taxon>
    </lineage>
</organism>
<keyword evidence="2" id="KW-1003">Cell membrane</keyword>
<dbReference type="RefSeq" id="WP_010993074.1">
    <property type="nucleotide sequence ID" value="NC_003228.3"/>
</dbReference>
<protein>
    <submittedName>
        <fullName evidence="6">LPS biosynthesis related polysaccharide transporter/flippase</fullName>
    </submittedName>
</protein>
<dbReference type="PaxDb" id="272559-BF9343_2517"/>
<dbReference type="BioCyc" id="BFRA272559:G1GHZ-2736-MONOMER"/>
<reference evidence="6 7" key="1">
    <citation type="journal article" date="2005" name="Science">
        <title>Extensive DNA inversions in the B. fragilis genome control variable gene expression.</title>
        <authorList>
            <person name="Cerdeno-Tarraga A.M."/>
            <person name="Patrick S."/>
            <person name="Crosmann L."/>
            <person name="Blakely G."/>
            <person name="Abratt V."/>
            <person name="Lennard N."/>
            <person name="Duerden B."/>
            <person name="Poxton I."/>
            <person name="Harris B."/>
            <person name="Quail M.A."/>
            <person name="Barron A."/>
            <person name="Clarck L."/>
            <person name="Corton C."/>
            <person name="Doggett J."/>
            <person name="Holden M.T.G."/>
            <person name="Larke N."/>
            <person name="Line A."/>
            <person name="Lord A."/>
            <person name="Norbertczak H."/>
            <person name="Ormond D."/>
            <person name="Price C."/>
            <person name="Rabbinowitsch E."/>
            <person name="Woodward J."/>
            <person name="Barrel B.G."/>
            <person name="Parkhill J."/>
        </authorList>
    </citation>
    <scope>NUCLEOTIDE SEQUENCE [LARGE SCALE GENOMIC DNA]</scope>
    <source>
        <strain evidence="7">ATCC 25285 / DSM 2151 / CCUG 4856 / JCM 11019 / LMG 10263 / NCTC 9343 / Onslow / VPI 2553 / EN-2</strain>
    </source>
</reference>
<dbReference type="HOGENOM" id="CLU_044954_1_0_10"/>